<dbReference type="EMBL" id="VOAH01000003">
    <property type="protein sequence ID" value="TVP41371.1"/>
    <property type="molecule type" value="Genomic_DNA"/>
</dbReference>
<name>A0A557SXP8_9ARCH</name>
<gene>
    <name evidence="1" type="ORF">NARC_30085</name>
</gene>
<keyword evidence="2" id="KW-1185">Reference proteome</keyword>
<accession>A0A557SXP8</accession>
<comment type="caution">
    <text evidence="1">The sequence shown here is derived from an EMBL/GenBank/DDBJ whole genome shotgun (WGS) entry which is preliminary data.</text>
</comment>
<dbReference type="Proteomes" id="UP000315289">
    <property type="component" value="Unassembled WGS sequence"/>
</dbReference>
<evidence type="ECO:0000313" key="2">
    <source>
        <dbReference type="Proteomes" id="UP000315289"/>
    </source>
</evidence>
<organism evidence="1 2">
    <name type="scientific">Candidatus Nitrosocosmicus arcticus</name>
    <dbReference type="NCBI Taxonomy" id="2035267"/>
    <lineage>
        <taxon>Archaea</taxon>
        <taxon>Nitrososphaerota</taxon>
        <taxon>Nitrososphaeria</taxon>
        <taxon>Nitrososphaerales</taxon>
        <taxon>Nitrososphaeraceae</taxon>
        <taxon>Candidatus Nitrosocosmicus</taxon>
    </lineage>
</organism>
<reference evidence="1 2" key="1">
    <citation type="journal article" date="2019" name="Front. Microbiol.">
        <title>Ammonia Oxidation by the Arctic Terrestrial Thaumarchaeote Candidatus Nitrosocosmicus arcticus Is Stimulated by Increasing Temperatures.</title>
        <authorList>
            <person name="Alves R.J.E."/>
            <person name="Kerou M."/>
            <person name="Zappe A."/>
            <person name="Bittner R."/>
            <person name="Abby S.S."/>
            <person name="Schmidt H.A."/>
            <person name="Pfeifer K."/>
            <person name="Schleper C."/>
        </authorList>
    </citation>
    <scope>NUCLEOTIDE SEQUENCE [LARGE SCALE GENOMIC DNA]</scope>
    <source>
        <strain evidence="1 2">Kfb</strain>
    </source>
</reference>
<proteinExistence type="predicted"/>
<evidence type="ECO:0000313" key="1">
    <source>
        <dbReference type="EMBL" id="TVP41371.1"/>
    </source>
</evidence>
<protein>
    <submittedName>
        <fullName evidence="1">Uncharacterized protein</fullName>
    </submittedName>
</protein>
<dbReference type="AlphaFoldDB" id="A0A557SXP8"/>
<dbReference type="RefSeq" id="WP_186434033.1">
    <property type="nucleotide sequence ID" value="NZ_ML675579.1"/>
</dbReference>
<sequence>MVDESVVTVTDLEKKHPGKPAYQGFYSLTKRTYQNNGEVVAEGFALDKEAFRSLES</sequence>